<dbReference type="GO" id="GO:0030970">
    <property type="term" value="P:retrograde protein transport, ER to cytosol"/>
    <property type="evidence" value="ECO:0007669"/>
    <property type="project" value="TreeGrafter"/>
</dbReference>
<comment type="similarity">
    <text evidence="2 7">Belongs to the OS-9 family.</text>
</comment>
<keyword evidence="6" id="KW-1015">Disulfide bond</keyword>
<evidence type="ECO:0000256" key="5">
    <source>
        <dbReference type="ARBA" id="ARBA00022824"/>
    </source>
</evidence>
<feature type="region of interest" description="Disordered" evidence="8">
    <location>
        <begin position="503"/>
        <end position="569"/>
    </location>
</feature>
<feature type="domain" description="MRH" evidence="9">
    <location>
        <begin position="188"/>
        <end position="327"/>
    </location>
</feature>
<feature type="region of interest" description="Disordered" evidence="8">
    <location>
        <begin position="112"/>
        <end position="131"/>
    </location>
</feature>
<keyword evidence="11" id="KW-1185">Reference proteome</keyword>
<keyword evidence="5 7" id="KW-0256">Endoplasmic reticulum</keyword>
<evidence type="ECO:0000256" key="6">
    <source>
        <dbReference type="ARBA" id="ARBA00023157"/>
    </source>
</evidence>
<dbReference type="GO" id="GO:0030246">
    <property type="term" value="F:carbohydrate binding"/>
    <property type="evidence" value="ECO:0007669"/>
    <property type="project" value="UniProtKB-UniRule"/>
</dbReference>
<dbReference type="EMBL" id="NKCL01000872">
    <property type="protein sequence ID" value="RSL48620.1"/>
    <property type="molecule type" value="Genomic_DNA"/>
</dbReference>
<dbReference type="InterPro" id="IPR045149">
    <property type="entry name" value="OS-9-like"/>
</dbReference>
<dbReference type="InterPro" id="IPR012913">
    <property type="entry name" value="OS9-like_dom"/>
</dbReference>
<reference evidence="10 11" key="1">
    <citation type="submission" date="2017-06" db="EMBL/GenBank/DDBJ databases">
        <title>Comparative genomic analysis of Ambrosia Fusariam Clade fungi.</title>
        <authorList>
            <person name="Stajich J.E."/>
            <person name="Carrillo J."/>
            <person name="Kijimoto T."/>
            <person name="Eskalen A."/>
            <person name="O'Donnell K."/>
            <person name="Kasson M."/>
        </authorList>
    </citation>
    <scope>NUCLEOTIDE SEQUENCE [LARGE SCALE GENOMIC DNA]</scope>
    <source>
        <strain evidence="10 11">NRRL62606</strain>
    </source>
</reference>
<protein>
    <recommendedName>
        <fullName evidence="7">Endoplasmic reticulum lectin</fullName>
    </recommendedName>
    <alternativeName>
        <fullName evidence="7">Protein OS-9 homolog</fullName>
    </alternativeName>
</protein>
<dbReference type="Gene3D" id="2.70.130.10">
    <property type="entry name" value="Mannose-6-phosphate receptor binding domain"/>
    <property type="match status" value="1"/>
</dbReference>
<dbReference type="AlphaFoldDB" id="A0A428P6F6"/>
<sequence length="569" mass="63082">MTPLPLTLGRPTKRRAAVDVTFSSPRALCELFTAHYGTMRRFNLALLAVIQLARARSPSFSIHEDLLTYPQFEVIFADDYISEKDANSLLEQSVQHSTYSADFAQSTLQQVREANERDNDETNEGETGPSHTYELMKLPPHQYLCSIPVIQPPAPENKTANELAKAEEARELSRATASGWELLGQLENSCLYFMSGWWSYSFCNNREIVQFHALPSIPNGQPPKRDPNTAQFVLGRTPTIPHNAAYQAKKNGQEEPAPAELQVKGDQRYLIQRLEGGTICDLTGRERTIEVQYHCVPGMKSDRIGWIKEVTICAYLMVVNTPRLCNDIAFLPPEETRANPITCKLILGENDTPPLLDQTAPAEAPIAQEAKQQEGSTAQDEAPAKEQVNIGGVIVGARNVLSFADEAGKPPAKLAPPQSYFANTDTDAERFIEVVASGKSAEEGGESKVLGNPELERLDLQPSVVKDMAERMKKMAGKHGWKLELVELPGGDKELRGYIDADEDELAKDKAQRKQEAAAGKKEDEKIAEGQGEVKNEKGEEKQQENSEKAEEKKGAEGSQEEFFQMQEL</sequence>
<evidence type="ECO:0000256" key="4">
    <source>
        <dbReference type="ARBA" id="ARBA00022734"/>
    </source>
</evidence>
<evidence type="ECO:0000256" key="1">
    <source>
        <dbReference type="ARBA" id="ARBA00004367"/>
    </source>
</evidence>
<evidence type="ECO:0000256" key="7">
    <source>
        <dbReference type="RuleBase" id="RU369099"/>
    </source>
</evidence>
<comment type="subcellular location">
    <subcellularLocation>
        <location evidence="1 7">Endoplasmic reticulum membrane</location>
        <topology evidence="1 7">Peripheral membrane protein</topology>
        <orientation evidence="1 7">Lumenal side</orientation>
    </subcellularLocation>
</comment>
<gene>
    <name evidence="10" type="ORF">CEP51_015609</name>
</gene>
<evidence type="ECO:0000256" key="3">
    <source>
        <dbReference type="ARBA" id="ARBA00022729"/>
    </source>
</evidence>
<dbReference type="PROSITE" id="PS51914">
    <property type="entry name" value="MRH"/>
    <property type="match status" value="1"/>
</dbReference>
<comment type="function">
    <text evidence="7">Lectin involved in the quality control of the secretory pathway. As a member of the endoplasmic reticulum-associated degradation lumenal (ERAD-L) surveillance system, targets misfolded endoplasmic reticulum lumenal glycoproteins for degradation.</text>
</comment>
<dbReference type="GO" id="GO:0030968">
    <property type="term" value="P:endoplasmic reticulum unfolded protein response"/>
    <property type="evidence" value="ECO:0007669"/>
    <property type="project" value="UniProtKB-UniRule"/>
</dbReference>
<dbReference type="InterPro" id="IPR009011">
    <property type="entry name" value="Man6P_isomerase_rcpt-bd_dom_sf"/>
</dbReference>
<keyword evidence="7" id="KW-0472">Membrane</keyword>
<organism evidence="10 11">
    <name type="scientific">Fusarium floridanum</name>
    <dbReference type="NCBI Taxonomy" id="1325733"/>
    <lineage>
        <taxon>Eukaryota</taxon>
        <taxon>Fungi</taxon>
        <taxon>Dikarya</taxon>
        <taxon>Ascomycota</taxon>
        <taxon>Pezizomycotina</taxon>
        <taxon>Sordariomycetes</taxon>
        <taxon>Hypocreomycetidae</taxon>
        <taxon>Hypocreales</taxon>
        <taxon>Nectriaceae</taxon>
        <taxon>Fusarium</taxon>
        <taxon>Fusarium solani species complex</taxon>
    </lineage>
</organism>
<dbReference type="GO" id="GO:0005789">
    <property type="term" value="C:endoplasmic reticulum membrane"/>
    <property type="evidence" value="ECO:0007669"/>
    <property type="project" value="UniProtKB-SubCell"/>
</dbReference>
<keyword evidence="4 7" id="KW-0430">Lectin</keyword>
<feature type="compositionally biased region" description="Basic and acidic residues" evidence="8">
    <location>
        <begin position="507"/>
        <end position="556"/>
    </location>
</feature>
<dbReference type="PANTHER" id="PTHR15414:SF0">
    <property type="entry name" value="ENDOPLASMIC RETICULUM LECTIN 1"/>
    <property type="match status" value="1"/>
</dbReference>
<evidence type="ECO:0000313" key="10">
    <source>
        <dbReference type="EMBL" id="RSL48620.1"/>
    </source>
</evidence>
<dbReference type="PANTHER" id="PTHR15414">
    <property type="entry name" value="OS-9-RELATED"/>
    <property type="match status" value="1"/>
</dbReference>
<dbReference type="GO" id="GO:0005788">
    <property type="term" value="C:endoplasmic reticulum lumen"/>
    <property type="evidence" value="ECO:0007669"/>
    <property type="project" value="UniProtKB-UniRule"/>
</dbReference>
<evidence type="ECO:0000256" key="8">
    <source>
        <dbReference type="SAM" id="MobiDB-lite"/>
    </source>
</evidence>
<evidence type="ECO:0000259" key="9">
    <source>
        <dbReference type="PROSITE" id="PS51914"/>
    </source>
</evidence>
<keyword evidence="3" id="KW-0732">Signal</keyword>
<name>A0A428P6F6_9HYPO</name>
<dbReference type="Proteomes" id="UP000287972">
    <property type="component" value="Unassembled WGS sequence"/>
</dbReference>
<feature type="region of interest" description="Disordered" evidence="8">
    <location>
        <begin position="366"/>
        <end position="385"/>
    </location>
</feature>
<accession>A0A428P6F6</accession>
<evidence type="ECO:0000256" key="2">
    <source>
        <dbReference type="ARBA" id="ARBA00009918"/>
    </source>
</evidence>
<evidence type="ECO:0000313" key="11">
    <source>
        <dbReference type="Proteomes" id="UP000287972"/>
    </source>
</evidence>
<comment type="caution">
    <text evidence="10">The sequence shown here is derived from an EMBL/GenBank/DDBJ whole genome shotgun (WGS) entry which is preliminary data.</text>
</comment>
<dbReference type="Pfam" id="PF07915">
    <property type="entry name" value="PRKCSH"/>
    <property type="match status" value="1"/>
</dbReference>
<dbReference type="InterPro" id="IPR044865">
    <property type="entry name" value="MRH_dom"/>
</dbReference>
<proteinExistence type="inferred from homology"/>